<evidence type="ECO:0000256" key="10">
    <source>
        <dbReference type="ARBA" id="ARBA00023180"/>
    </source>
</evidence>
<dbReference type="EMBL" id="FR905204">
    <property type="protein sequence ID" value="CDQ77128.1"/>
    <property type="molecule type" value="Genomic_DNA"/>
</dbReference>
<keyword evidence="7 11" id="KW-1133">Transmembrane helix</keyword>
<feature type="domain" description="Ig-like" evidence="13">
    <location>
        <begin position="246"/>
        <end position="327"/>
    </location>
</feature>
<dbReference type="InterPro" id="IPR036179">
    <property type="entry name" value="Ig-like_dom_sf"/>
</dbReference>
<gene>
    <name evidence="14" type="ORF">GSONMT00045975001</name>
</gene>
<dbReference type="Gene3D" id="2.60.40.10">
    <property type="entry name" value="Immunoglobulins"/>
    <property type="match status" value="3"/>
</dbReference>
<dbReference type="InterPro" id="IPR051427">
    <property type="entry name" value="Nectin/Nectin-like"/>
</dbReference>
<evidence type="ECO:0000256" key="2">
    <source>
        <dbReference type="ARBA" id="ARBA00007810"/>
    </source>
</evidence>
<dbReference type="GO" id="GO:0007157">
    <property type="term" value="P:heterophilic cell-cell adhesion via plasma membrane cell adhesion molecules"/>
    <property type="evidence" value="ECO:0007669"/>
    <property type="project" value="TreeGrafter"/>
</dbReference>
<dbReference type="SMART" id="SM00409">
    <property type="entry name" value="IG"/>
    <property type="match status" value="2"/>
</dbReference>
<evidence type="ECO:0000256" key="9">
    <source>
        <dbReference type="ARBA" id="ARBA00023157"/>
    </source>
</evidence>
<dbReference type="InterPro" id="IPR013106">
    <property type="entry name" value="Ig_V-set"/>
</dbReference>
<evidence type="ECO:0000256" key="5">
    <source>
        <dbReference type="ARBA" id="ARBA00022737"/>
    </source>
</evidence>
<evidence type="ECO:0000256" key="11">
    <source>
        <dbReference type="SAM" id="Phobius"/>
    </source>
</evidence>
<dbReference type="InterPro" id="IPR003599">
    <property type="entry name" value="Ig_sub"/>
</dbReference>
<name>A0A060XBW0_ONCMY</name>
<feature type="transmembrane region" description="Helical" evidence="11">
    <location>
        <begin position="334"/>
        <end position="358"/>
    </location>
</feature>
<dbReference type="Pfam" id="PF13927">
    <property type="entry name" value="Ig_3"/>
    <property type="match status" value="1"/>
</dbReference>
<dbReference type="Pfam" id="PF07686">
    <property type="entry name" value="V-set"/>
    <property type="match status" value="1"/>
</dbReference>
<dbReference type="Proteomes" id="UP000193380">
    <property type="component" value="Unassembled WGS sequence"/>
</dbReference>
<accession>A0A060XBW0</accession>
<evidence type="ECO:0000256" key="1">
    <source>
        <dbReference type="ARBA" id="ARBA00004167"/>
    </source>
</evidence>
<evidence type="ECO:0000313" key="14">
    <source>
        <dbReference type="EMBL" id="CDQ77128.1"/>
    </source>
</evidence>
<evidence type="ECO:0000256" key="6">
    <source>
        <dbReference type="ARBA" id="ARBA00022889"/>
    </source>
</evidence>
<comment type="similarity">
    <text evidence="2">Belongs to the nectin family.</text>
</comment>
<keyword evidence="3 11" id="KW-0812">Transmembrane</keyword>
<dbReference type="CDD" id="cd00096">
    <property type="entry name" value="Ig"/>
    <property type="match status" value="1"/>
</dbReference>
<dbReference type="InterPro" id="IPR013162">
    <property type="entry name" value="CD80_C2-set"/>
</dbReference>
<evidence type="ECO:0000256" key="8">
    <source>
        <dbReference type="ARBA" id="ARBA00023136"/>
    </source>
</evidence>
<dbReference type="GO" id="GO:0005912">
    <property type="term" value="C:adherens junction"/>
    <property type="evidence" value="ECO:0007669"/>
    <property type="project" value="TreeGrafter"/>
</dbReference>
<dbReference type="SUPFAM" id="SSF48726">
    <property type="entry name" value="Immunoglobulin"/>
    <property type="match status" value="3"/>
</dbReference>
<feature type="domain" description="Ig-like" evidence="13">
    <location>
        <begin position="140"/>
        <end position="237"/>
    </location>
</feature>
<reference evidence="14" key="1">
    <citation type="journal article" date="2014" name="Nat. Commun.">
        <title>The rainbow trout genome provides novel insights into evolution after whole-genome duplication in vertebrates.</title>
        <authorList>
            <person name="Berthelot C."/>
            <person name="Brunet F."/>
            <person name="Chalopin D."/>
            <person name="Juanchich A."/>
            <person name="Bernard M."/>
            <person name="Noel B."/>
            <person name="Bento P."/>
            <person name="Da Silva C."/>
            <person name="Labadie K."/>
            <person name="Alberti A."/>
            <person name="Aury J.M."/>
            <person name="Louis A."/>
            <person name="Dehais P."/>
            <person name="Bardou P."/>
            <person name="Montfort J."/>
            <person name="Klopp C."/>
            <person name="Cabau C."/>
            <person name="Gaspin C."/>
            <person name="Thorgaard G.H."/>
            <person name="Boussaha M."/>
            <person name="Quillet E."/>
            <person name="Guyomard R."/>
            <person name="Galiana D."/>
            <person name="Bobe J."/>
            <person name="Volff J.N."/>
            <person name="Genet C."/>
            <person name="Wincker P."/>
            <person name="Jaillon O."/>
            <person name="Roest Crollius H."/>
            <person name="Guiguen Y."/>
        </authorList>
    </citation>
    <scope>NUCLEOTIDE SEQUENCE [LARGE SCALE GENOMIC DNA]</scope>
</reference>
<evidence type="ECO:0000256" key="7">
    <source>
        <dbReference type="ARBA" id="ARBA00022989"/>
    </source>
</evidence>
<keyword evidence="5" id="KW-0677">Repeat</keyword>
<dbReference type="PaxDb" id="8022-A0A060XBW0"/>
<dbReference type="AlphaFoldDB" id="A0A060XBW0"/>
<evidence type="ECO:0000256" key="12">
    <source>
        <dbReference type="SAM" id="SignalP"/>
    </source>
</evidence>
<dbReference type="GO" id="GO:0007156">
    <property type="term" value="P:homophilic cell adhesion via plasma membrane adhesion molecules"/>
    <property type="evidence" value="ECO:0007669"/>
    <property type="project" value="TreeGrafter"/>
</dbReference>
<evidence type="ECO:0000259" key="13">
    <source>
        <dbReference type="PROSITE" id="PS50835"/>
    </source>
</evidence>
<dbReference type="STRING" id="8022.A0A060XBW0"/>
<evidence type="ECO:0000256" key="3">
    <source>
        <dbReference type="ARBA" id="ARBA00022692"/>
    </source>
</evidence>
<feature type="signal peptide" evidence="12">
    <location>
        <begin position="1"/>
        <end position="23"/>
    </location>
</feature>
<evidence type="ECO:0000256" key="4">
    <source>
        <dbReference type="ARBA" id="ARBA00022729"/>
    </source>
</evidence>
<sequence>MKNQTYFWVLVDLCLMLTQTGVGIRVISYNGRPTVTQGQHADLTCELMETNEELIQISWQKSTRGYRANHNFFLITPSQGPSHVKGRGDRVGFIGNTTALVGSIRLGDVSLTDEGVYTCIFTVFPSGPYKAEIHLNVQIPPVISVAVETPPVVAEGQESILATCTAANAKPPADVRWSTASARQPLSLTTSTNTTLNPDDTATVRVHLKGEPSRVMHQQEVQCLVNHTTLSQQKVVPYEIDIHYPPNSVKIIIHEKPPQAPAFQCVVDANPPPSEFTWKRLNRSNLSETGGLLELVKVGPDFSGLYSCEVSNPYGAASGFLYVHKVDQRSIVPVALWVFLPILLLFLCIVTVSLWLLFSRGPLRGRAMALFFCSGEAIQNPGRVSRKELQDSPVCESVEVEKQNVAV</sequence>
<keyword evidence="4 12" id="KW-0732">Signal</keyword>
<protein>
    <recommendedName>
        <fullName evidence="13">Ig-like domain-containing protein</fullName>
    </recommendedName>
</protein>
<keyword evidence="9" id="KW-1015">Disulfide bond</keyword>
<dbReference type="PANTHER" id="PTHR23277">
    <property type="entry name" value="NECTIN-RELATED"/>
    <property type="match status" value="1"/>
</dbReference>
<dbReference type="InterPro" id="IPR007110">
    <property type="entry name" value="Ig-like_dom"/>
</dbReference>
<reference evidence="14" key="2">
    <citation type="submission" date="2014-03" db="EMBL/GenBank/DDBJ databases">
        <authorList>
            <person name="Genoscope - CEA"/>
        </authorList>
    </citation>
    <scope>NUCLEOTIDE SEQUENCE</scope>
</reference>
<feature type="domain" description="Ig-like" evidence="13">
    <location>
        <begin position="24"/>
        <end position="119"/>
    </location>
</feature>
<keyword evidence="6" id="KW-0130">Cell adhesion</keyword>
<keyword evidence="10" id="KW-0325">Glycoprotein</keyword>
<feature type="chain" id="PRO_5001595804" description="Ig-like domain-containing protein" evidence="12">
    <location>
        <begin position="24"/>
        <end position="407"/>
    </location>
</feature>
<organism evidence="14 15">
    <name type="scientific">Oncorhynchus mykiss</name>
    <name type="common">Rainbow trout</name>
    <name type="synonym">Salmo gairdneri</name>
    <dbReference type="NCBI Taxonomy" id="8022"/>
    <lineage>
        <taxon>Eukaryota</taxon>
        <taxon>Metazoa</taxon>
        <taxon>Chordata</taxon>
        <taxon>Craniata</taxon>
        <taxon>Vertebrata</taxon>
        <taxon>Euteleostomi</taxon>
        <taxon>Actinopterygii</taxon>
        <taxon>Neopterygii</taxon>
        <taxon>Teleostei</taxon>
        <taxon>Protacanthopterygii</taxon>
        <taxon>Salmoniformes</taxon>
        <taxon>Salmonidae</taxon>
        <taxon>Salmoninae</taxon>
        <taxon>Oncorhynchus</taxon>
    </lineage>
</organism>
<dbReference type="PANTHER" id="PTHR23277:SF106">
    <property type="entry name" value="NECTIN-1 ISOFORM X1-RELATED"/>
    <property type="match status" value="1"/>
</dbReference>
<comment type="subcellular location">
    <subcellularLocation>
        <location evidence="1">Membrane</location>
        <topology evidence="1">Single-pass membrane protein</topology>
    </subcellularLocation>
</comment>
<dbReference type="Pfam" id="PF08205">
    <property type="entry name" value="C2-set_2"/>
    <property type="match status" value="1"/>
</dbReference>
<dbReference type="GO" id="GO:0016020">
    <property type="term" value="C:membrane"/>
    <property type="evidence" value="ECO:0007669"/>
    <property type="project" value="UniProtKB-SubCell"/>
</dbReference>
<evidence type="ECO:0000313" key="15">
    <source>
        <dbReference type="Proteomes" id="UP000193380"/>
    </source>
</evidence>
<dbReference type="InterPro" id="IPR013783">
    <property type="entry name" value="Ig-like_fold"/>
</dbReference>
<dbReference type="PROSITE" id="PS50835">
    <property type="entry name" value="IG_LIKE"/>
    <property type="match status" value="3"/>
</dbReference>
<proteinExistence type="inferred from homology"/>
<keyword evidence="8 11" id="KW-0472">Membrane</keyword>